<comment type="miscellaneous">
    <text evidence="9">CTPSs have evolved a hybrid strategy for distinguishing between UTP and CTP. The overlapping regions of the product feedback inhibitory and substrate sites recognize a common feature in both compounds, the triphosphate moiety. To differentiate isosteric substrate and product pyrimidine rings, an additional pocket far from the expected kinase/ligase catalytic site, specifically recognizes the cytosine and ribose portions of the product inhibitor.</text>
</comment>
<evidence type="ECO:0000256" key="9">
    <source>
        <dbReference type="HAMAP-Rule" id="MF_01227"/>
    </source>
</evidence>
<protein>
    <recommendedName>
        <fullName evidence="9">CTP synthase</fullName>
        <ecNumber evidence="9">6.3.4.2</ecNumber>
    </recommendedName>
    <alternativeName>
        <fullName evidence="9">Cytidine 5'-triphosphate synthase</fullName>
    </alternativeName>
    <alternativeName>
        <fullName evidence="9">Cytidine triphosphate synthetase</fullName>
        <shortName evidence="9">CTP synthetase</shortName>
        <shortName evidence="9">CTPS</shortName>
    </alternativeName>
    <alternativeName>
        <fullName evidence="9">UTP--ammonia ligase</fullName>
    </alternativeName>
</protein>
<name>A0ABS7QPN1_9ACTN</name>
<evidence type="ECO:0000256" key="3">
    <source>
        <dbReference type="ARBA" id="ARBA00022598"/>
    </source>
</evidence>
<dbReference type="PANTHER" id="PTHR11550">
    <property type="entry name" value="CTP SYNTHASE"/>
    <property type="match status" value="1"/>
</dbReference>
<feature type="domain" description="CTP synthase N-terminal" evidence="11">
    <location>
        <begin position="19"/>
        <end position="282"/>
    </location>
</feature>
<feature type="active site" evidence="9">
    <location>
        <position position="531"/>
    </location>
</feature>
<feature type="binding site" evidence="9">
    <location>
        <begin position="203"/>
        <end position="208"/>
    </location>
    <ligand>
        <name>UTP</name>
        <dbReference type="ChEBI" id="CHEBI:46398"/>
    </ligand>
</feature>
<keyword evidence="7 9" id="KW-0665">Pyrimidine biosynthesis</keyword>
<dbReference type="PANTHER" id="PTHR11550:SF0">
    <property type="entry name" value="CTP SYNTHASE-RELATED"/>
    <property type="match status" value="1"/>
</dbReference>
<evidence type="ECO:0000256" key="7">
    <source>
        <dbReference type="ARBA" id="ARBA00022975"/>
    </source>
</evidence>
<feature type="binding site" evidence="9">
    <location>
        <position position="370"/>
    </location>
    <ligand>
        <name>L-glutamine</name>
        <dbReference type="ChEBI" id="CHEBI:58359"/>
    </ligand>
</feature>
<evidence type="ECO:0000256" key="2">
    <source>
        <dbReference type="ARBA" id="ARBA00007533"/>
    </source>
</evidence>
<evidence type="ECO:0000259" key="10">
    <source>
        <dbReference type="Pfam" id="PF00117"/>
    </source>
</evidence>
<evidence type="ECO:0000313" key="12">
    <source>
        <dbReference type="EMBL" id="MBY8884644.1"/>
    </source>
</evidence>
<accession>A0ABS7QPN1</accession>
<dbReference type="SUPFAM" id="SSF52317">
    <property type="entry name" value="Class I glutamine amidotransferase-like"/>
    <property type="match status" value="1"/>
</dbReference>
<keyword evidence="13" id="KW-1185">Reference proteome</keyword>
<dbReference type="NCBIfam" id="TIGR00337">
    <property type="entry name" value="PyrG"/>
    <property type="match status" value="1"/>
</dbReference>
<comment type="function">
    <text evidence="9">Catalyzes the ATP-dependent amination of UTP to CTP with either L-glutamine or ammonia as the source of nitrogen. Regulates intracellular CTP levels through interactions with the four ribonucleotide triphosphates.</text>
</comment>
<feature type="active site" description="Nucleophile; for glutamine hydrolysis" evidence="9">
    <location>
        <position position="397"/>
    </location>
</feature>
<evidence type="ECO:0000256" key="5">
    <source>
        <dbReference type="ARBA" id="ARBA00022840"/>
    </source>
</evidence>
<feature type="active site" evidence="9">
    <location>
        <position position="533"/>
    </location>
</feature>
<keyword evidence="3 9" id="KW-0436">Ligase</keyword>
<feature type="binding site" evidence="9">
    <location>
        <position position="483"/>
    </location>
    <ligand>
        <name>L-glutamine</name>
        <dbReference type="ChEBI" id="CHEBI:58359"/>
    </ligand>
</feature>
<evidence type="ECO:0000256" key="8">
    <source>
        <dbReference type="ARBA" id="ARBA00047781"/>
    </source>
</evidence>
<feature type="binding site" evidence="9">
    <location>
        <position position="87"/>
    </location>
    <ligand>
        <name>Mg(2+)</name>
        <dbReference type="ChEBI" id="CHEBI:18420"/>
    </ligand>
</feature>
<comment type="activity regulation">
    <text evidence="9">Allosterically activated by GTP, when glutamine is the substrate; GTP has no effect on the reaction when ammonia is the substrate. The allosteric effector GTP functions by stabilizing the protein conformation that binds the tetrahedral intermediate(s) formed during glutamine hydrolysis. Inhibited by the product CTP, via allosteric rather than competitive inhibition.</text>
</comment>
<dbReference type="Pfam" id="PF00117">
    <property type="entry name" value="GATase"/>
    <property type="match status" value="1"/>
</dbReference>
<feature type="binding site" evidence="9">
    <location>
        <position position="29"/>
    </location>
    <ligand>
        <name>CTP</name>
        <dbReference type="ChEBI" id="CHEBI:37563"/>
        <note>allosteric inhibitor</note>
    </ligand>
</feature>
<dbReference type="Proteomes" id="UP001198565">
    <property type="component" value="Unassembled WGS sequence"/>
</dbReference>
<dbReference type="NCBIfam" id="NF003792">
    <property type="entry name" value="PRK05380.1"/>
    <property type="match status" value="1"/>
</dbReference>
<dbReference type="InterPro" id="IPR017926">
    <property type="entry name" value="GATASE"/>
</dbReference>
<comment type="similarity">
    <text evidence="2 9">Belongs to the CTP synthase family.</text>
</comment>
<dbReference type="SUPFAM" id="SSF52540">
    <property type="entry name" value="P-loop containing nucleoside triphosphate hydrolases"/>
    <property type="match status" value="1"/>
</dbReference>
<comment type="caution">
    <text evidence="12">The sequence shown here is derived from an EMBL/GenBank/DDBJ whole genome shotgun (WGS) entry which is preliminary data.</text>
</comment>
<evidence type="ECO:0000259" key="11">
    <source>
        <dbReference type="Pfam" id="PF06418"/>
    </source>
</evidence>
<feature type="binding site" evidence="9">
    <location>
        <position position="239"/>
    </location>
    <ligand>
        <name>UTP</name>
        <dbReference type="ChEBI" id="CHEBI:46398"/>
    </ligand>
</feature>
<dbReference type="Gene3D" id="3.40.50.300">
    <property type="entry name" value="P-loop containing nucleotide triphosphate hydrolases"/>
    <property type="match status" value="1"/>
</dbReference>
<feature type="binding site" evidence="9">
    <location>
        <begin position="163"/>
        <end position="165"/>
    </location>
    <ligand>
        <name>CTP</name>
        <dbReference type="ChEBI" id="CHEBI:37563"/>
        <note>allosteric inhibitor</note>
    </ligand>
</feature>
<evidence type="ECO:0000313" key="13">
    <source>
        <dbReference type="Proteomes" id="UP001198565"/>
    </source>
</evidence>
<comment type="catalytic activity">
    <reaction evidence="9">
        <text>UTP + NH4(+) + ATP = CTP + ADP + phosphate + 2 H(+)</text>
        <dbReference type="Rhea" id="RHEA:16597"/>
        <dbReference type="ChEBI" id="CHEBI:15378"/>
        <dbReference type="ChEBI" id="CHEBI:28938"/>
        <dbReference type="ChEBI" id="CHEBI:30616"/>
        <dbReference type="ChEBI" id="CHEBI:37563"/>
        <dbReference type="ChEBI" id="CHEBI:43474"/>
        <dbReference type="ChEBI" id="CHEBI:46398"/>
        <dbReference type="ChEBI" id="CHEBI:456216"/>
    </reaction>
</comment>
<sequence length="577" mass="62112">MALPHAGKTALGRNSGTTKHIFVTGGVASSLGKGLTASSLGALLKARGLRVTMQKLDPYLNVDPGTMNPFQHGEVFVTNDGAETDLDVGHYERFLDVDLDGSANVTTGQVYSSVIAKERRGEYLGDTVQVIPHITNEIKSRIRRMATDDVDVVITEVGGTVGDIESLPFLESVRQVRHEVGRDNVFFVHVSLLPYIGPSGELKTKPTQHSVAALRNIGIQPDAIVLRADREVPTAIKRKISLMCDVDEDAVVAAIDAKSIYDIPKVLHGEGLDAYVVRRLDLPFRDVDWAQWDDLLERVHHPAHEVTVALVGKYIDLPDAYLSVTEALRAGGFANNARVKIKWVTSDDCGTPEGAAAQLADVDAICVPGGFGDRGVEGKVATVTYARENGVPLLGLCLGLQCVVIEAARSLAGIADANSTEFDAVTDHPVISTMAEQMDIVEGKGDLGGTMRLGIYPAKLAEGSIVREVYGGEPYVEERHRHRYEVNNAYRGELEKKAGIVFSGTSPDGKLVEFVEYPRETHPYLVATQAHPELKSRPTRPHPLFAGLVKAAVECQAGQARQAGRPRGAGDAAPTAS</sequence>
<feature type="binding site" evidence="9">
    <location>
        <position position="87"/>
    </location>
    <ligand>
        <name>ATP</name>
        <dbReference type="ChEBI" id="CHEBI:30616"/>
    </ligand>
</feature>
<dbReference type="InterPro" id="IPR027417">
    <property type="entry name" value="P-loop_NTPase"/>
</dbReference>
<dbReference type="HAMAP" id="MF_01227">
    <property type="entry name" value="PyrG"/>
    <property type="match status" value="1"/>
</dbReference>
<gene>
    <name evidence="9" type="primary">pyrG</name>
    <name evidence="12" type="ORF">K7472_07265</name>
</gene>
<feature type="binding site" evidence="9">
    <location>
        <begin position="30"/>
        <end position="35"/>
    </location>
    <ligand>
        <name>ATP</name>
        <dbReference type="ChEBI" id="CHEBI:30616"/>
    </ligand>
</feature>
<dbReference type="PROSITE" id="PS51273">
    <property type="entry name" value="GATASE_TYPE_1"/>
    <property type="match status" value="1"/>
</dbReference>
<feature type="binding site" evidence="9">
    <location>
        <position position="239"/>
    </location>
    <ligand>
        <name>CTP</name>
        <dbReference type="ChEBI" id="CHEBI:37563"/>
        <note>allosteric inhibitor</note>
    </ligand>
</feature>
<dbReference type="InterPro" id="IPR017456">
    <property type="entry name" value="CTP_synthase_N"/>
</dbReference>
<dbReference type="RefSeq" id="WP_222975196.1">
    <property type="nucleotide sequence ID" value="NZ_JAINVZ010000003.1"/>
</dbReference>
<comment type="caution">
    <text evidence="9">Lacks conserved residue(s) required for the propagation of feature annotation.</text>
</comment>
<dbReference type="InterPro" id="IPR004468">
    <property type="entry name" value="CTP_synthase"/>
</dbReference>
<comment type="catalytic activity">
    <reaction evidence="9">
        <text>L-glutamine + H2O = L-glutamate + NH4(+)</text>
        <dbReference type="Rhea" id="RHEA:15889"/>
        <dbReference type="ChEBI" id="CHEBI:15377"/>
        <dbReference type="ChEBI" id="CHEBI:28938"/>
        <dbReference type="ChEBI" id="CHEBI:29985"/>
        <dbReference type="ChEBI" id="CHEBI:58359"/>
    </reaction>
</comment>
<feature type="binding site" evidence="9">
    <location>
        <position position="156"/>
    </location>
    <ligand>
        <name>Mg(2+)</name>
        <dbReference type="ChEBI" id="CHEBI:18420"/>
    </ligand>
</feature>
<dbReference type="Pfam" id="PF06418">
    <property type="entry name" value="CTP_synth_N"/>
    <property type="match status" value="1"/>
</dbReference>
<comment type="pathway">
    <text evidence="1 9">Pyrimidine metabolism; CTP biosynthesis via de novo pathway; CTP from UDP: step 2/2.</text>
</comment>
<keyword evidence="6 9" id="KW-0315">Glutamine amidotransferase</keyword>
<evidence type="ECO:0000256" key="4">
    <source>
        <dbReference type="ARBA" id="ARBA00022741"/>
    </source>
</evidence>
<comment type="catalytic activity">
    <reaction evidence="8 9">
        <text>UTP + L-glutamine + ATP + H2O = CTP + L-glutamate + ADP + phosphate + 2 H(+)</text>
        <dbReference type="Rhea" id="RHEA:26426"/>
        <dbReference type="ChEBI" id="CHEBI:15377"/>
        <dbReference type="ChEBI" id="CHEBI:15378"/>
        <dbReference type="ChEBI" id="CHEBI:29985"/>
        <dbReference type="ChEBI" id="CHEBI:30616"/>
        <dbReference type="ChEBI" id="CHEBI:37563"/>
        <dbReference type="ChEBI" id="CHEBI:43474"/>
        <dbReference type="ChEBI" id="CHEBI:46398"/>
        <dbReference type="ChEBI" id="CHEBI:58359"/>
        <dbReference type="ChEBI" id="CHEBI:456216"/>
        <dbReference type="EC" id="6.3.4.2"/>
    </reaction>
</comment>
<keyword evidence="5 9" id="KW-0067">ATP-binding</keyword>
<dbReference type="EC" id="6.3.4.2" evidence="9"/>
<dbReference type="GO" id="GO:0003883">
    <property type="term" value="F:CTP synthase activity"/>
    <property type="evidence" value="ECO:0007669"/>
    <property type="project" value="UniProtKB-EC"/>
</dbReference>
<dbReference type="EMBL" id="JAINVZ010000003">
    <property type="protein sequence ID" value="MBY8884644.1"/>
    <property type="molecule type" value="Genomic_DNA"/>
</dbReference>
<dbReference type="InterPro" id="IPR029062">
    <property type="entry name" value="Class_I_gatase-like"/>
</dbReference>
<feature type="binding site" evidence="9">
    <location>
        <begin position="398"/>
        <end position="401"/>
    </location>
    <ligand>
        <name>L-glutamine</name>
        <dbReference type="ChEBI" id="CHEBI:58359"/>
    </ligand>
</feature>
<feature type="binding site" evidence="9">
    <location>
        <position position="29"/>
    </location>
    <ligand>
        <name>UTP</name>
        <dbReference type="ChEBI" id="CHEBI:46398"/>
    </ligand>
</feature>
<proteinExistence type="inferred from homology"/>
<feature type="domain" description="Glutamine amidotransferase" evidence="10">
    <location>
        <begin position="317"/>
        <end position="550"/>
    </location>
</feature>
<comment type="subunit">
    <text evidence="9">Homotetramer.</text>
</comment>
<dbReference type="Gene3D" id="3.40.50.880">
    <property type="match status" value="1"/>
</dbReference>
<feature type="binding site" evidence="9">
    <location>
        <position position="257"/>
    </location>
    <ligand>
        <name>ATP</name>
        <dbReference type="ChEBI" id="CHEBI:30616"/>
    </ligand>
</feature>
<dbReference type="InterPro" id="IPR033828">
    <property type="entry name" value="GATase1_CTP_Synthase"/>
</dbReference>
<dbReference type="CDD" id="cd01746">
    <property type="entry name" value="GATase1_CTP_Synthase"/>
    <property type="match status" value="1"/>
</dbReference>
<feature type="region of interest" description="Amidoligase domain" evidence="9">
    <location>
        <begin position="1"/>
        <end position="282"/>
    </location>
</feature>
<evidence type="ECO:0000256" key="1">
    <source>
        <dbReference type="ARBA" id="ARBA00005171"/>
    </source>
</evidence>
<evidence type="ECO:0000256" key="6">
    <source>
        <dbReference type="ARBA" id="ARBA00022962"/>
    </source>
</evidence>
<feature type="binding site" evidence="9">
    <location>
        <position position="421"/>
    </location>
    <ligand>
        <name>L-glutamine</name>
        <dbReference type="ChEBI" id="CHEBI:58359"/>
    </ligand>
</feature>
<reference evidence="12 13" key="1">
    <citation type="submission" date="2021-08" db="EMBL/GenBank/DDBJ databases">
        <title>Streptomyces sp. PTM05 isolated from lichen.</title>
        <authorList>
            <person name="Somphong A."/>
            <person name="Phongsopitanun W."/>
            <person name="Tanasupawat S."/>
        </authorList>
    </citation>
    <scope>NUCLEOTIDE SEQUENCE [LARGE SCALE GENOMIC DNA]</scope>
    <source>
        <strain evidence="12 13">Ptm05</strain>
    </source>
</reference>
<dbReference type="CDD" id="cd03113">
    <property type="entry name" value="CTPS_N"/>
    <property type="match status" value="1"/>
</dbReference>
<keyword evidence="4 9" id="KW-0547">Nucleotide-binding</keyword>
<keyword evidence="9" id="KW-0479">Metal-binding</keyword>
<feature type="binding site" evidence="9">
    <location>
        <begin position="203"/>
        <end position="208"/>
    </location>
    <ligand>
        <name>CTP</name>
        <dbReference type="ChEBI" id="CHEBI:37563"/>
        <note>allosteric inhibitor</note>
    </ligand>
</feature>
<organism evidence="12 13">
    <name type="scientific">Streptantibioticus parmotrematis</name>
    <dbReference type="NCBI Taxonomy" id="2873249"/>
    <lineage>
        <taxon>Bacteria</taxon>
        <taxon>Bacillati</taxon>
        <taxon>Actinomycetota</taxon>
        <taxon>Actinomycetes</taxon>
        <taxon>Kitasatosporales</taxon>
        <taxon>Streptomycetaceae</taxon>
        <taxon>Streptantibioticus</taxon>
    </lineage>
</organism>
<keyword evidence="9" id="KW-0460">Magnesium</keyword>